<evidence type="ECO:0000313" key="2">
    <source>
        <dbReference type="Proteomes" id="UP000223770"/>
    </source>
</evidence>
<dbReference type="Proteomes" id="UP000223770">
    <property type="component" value="Segment"/>
</dbReference>
<protein>
    <submittedName>
        <fullName evidence="1">Uncharacterized protein</fullName>
    </submittedName>
</protein>
<organism evidence="1 2">
    <name type="scientific">Pectobacterium phage PP2</name>
    <dbReference type="NCBI Taxonomy" id="1897743"/>
    <lineage>
        <taxon>Viruses</taxon>
        <taxon>Duplodnaviria</taxon>
        <taxon>Heunggongvirae</taxon>
        <taxon>Uroviricota</taxon>
        <taxon>Caudoviricetes</taxon>
        <taxon>Autographivirales</taxon>
        <taxon>Autonotataviridae</taxon>
        <taxon>Melnykvirinae</taxon>
        <taxon>Wanjuvirus</taxon>
        <taxon>Wanjuvirus PP2</taxon>
    </lineage>
</organism>
<dbReference type="Pfam" id="PF25755">
    <property type="entry name" value="Phage_T3_1_05"/>
    <property type="match status" value="1"/>
</dbReference>
<name>A0A1W5P4Z4_9CAUD</name>
<reference evidence="1 2" key="1">
    <citation type="journal article" date="2017" name="Arch. Virol.">
        <title>Genomic characterization of bacteriophage vB_PcaP_PP2 infecting Pectobacterium carotovorum subsp. carotovorum, a new member of a proposed genus in the subfamily Autographivirinae.</title>
        <authorList>
            <person name="Lim J.A."/>
            <person name="Heu S."/>
            <person name="Park J."/>
            <person name="Roh E."/>
        </authorList>
    </citation>
    <scope>NUCLEOTIDE SEQUENCE [LARGE SCALE GENOMIC DNA]</scope>
</reference>
<accession>A0A1W5P4Z4</accession>
<evidence type="ECO:0000313" key="1">
    <source>
        <dbReference type="EMBL" id="AOT25372.1"/>
    </source>
</evidence>
<proteinExistence type="predicted"/>
<dbReference type="InterPro" id="IPR058006">
    <property type="entry name" value="1.05"/>
</dbReference>
<keyword evidence="2" id="KW-1185">Reference proteome</keyword>
<dbReference type="EMBL" id="KX756572">
    <property type="protein sequence ID" value="AOT25372.1"/>
    <property type="molecule type" value="Genomic_DNA"/>
</dbReference>
<sequence>MKLKRVHFTVMMPSGNMQEHAYMLGEGPCGKVVSKLSVISTRHTITITQYHTDGSHKIFTYPWKLVESKVTEEYLND</sequence>
<gene>
    <name evidence="1" type="ORF">PP2_006</name>
</gene>